<dbReference type="EMBL" id="AWEZ01000030">
    <property type="protein sequence ID" value="ERL09322.1"/>
    <property type="molecule type" value="Genomic_DNA"/>
</dbReference>
<dbReference type="STRING" id="1125712.HMPREF1316_1875"/>
<sequence>MRIAIASDHGGFEQKGPLAEHIESLGHEVMDMGPTTDARCDYPDYADKVARHVAAGKADRGVLICGTGIGMALAADKVPGIRAANIQTPQFAELFREHNDGNVLCLSGRFTSLATNEEIVDVFLTQEWAGGRHAQRVEKIAREDDPGFTGVGEDFGLS</sequence>
<evidence type="ECO:0000313" key="5">
    <source>
        <dbReference type="EMBL" id="ERL09322.1"/>
    </source>
</evidence>
<dbReference type="eggNOG" id="COG0698">
    <property type="taxonomic scope" value="Bacteria"/>
</dbReference>
<keyword evidence="6" id="KW-1185">Reference proteome</keyword>
<dbReference type="OrthoDB" id="1778624at2"/>
<organism evidence="5 6">
    <name type="scientific">Olsenella profusa F0195</name>
    <dbReference type="NCBI Taxonomy" id="1125712"/>
    <lineage>
        <taxon>Bacteria</taxon>
        <taxon>Bacillati</taxon>
        <taxon>Actinomycetota</taxon>
        <taxon>Coriobacteriia</taxon>
        <taxon>Coriobacteriales</taxon>
        <taxon>Atopobiaceae</taxon>
        <taxon>Olsenella</taxon>
    </lineage>
</organism>
<feature type="active site" description="Proton acceptor" evidence="3">
    <location>
        <position position="65"/>
    </location>
</feature>
<dbReference type="NCBIfam" id="TIGR01120">
    <property type="entry name" value="rpiB"/>
    <property type="match status" value="1"/>
</dbReference>
<keyword evidence="2 5" id="KW-0413">Isomerase</keyword>
<dbReference type="EC" id="5.3.1.6" evidence="5"/>
<feature type="active site" description="Proton donor" evidence="3">
    <location>
        <position position="98"/>
    </location>
</feature>
<comment type="similarity">
    <text evidence="1">Belongs to the LacAB/RpiB family.</text>
</comment>
<reference evidence="5 6" key="1">
    <citation type="submission" date="2013-08" db="EMBL/GenBank/DDBJ databases">
        <authorList>
            <person name="Durkin A.S."/>
            <person name="Haft D.R."/>
            <person name="McCorrison J."/>
            <person name="Torralba M."/>
            <person name="Gillis M."/>
            <person name="Haft D.H."/>
            <person name="Methe B."/>
            <person name="Sutton G."/>
            <person name="Nelson K.E."/>
        </authorList>
    </citation>
    <scope>NUCLEOTIDE SEQUENCE [LARGE SCALE GENOMIC DNA]</scope>
    <source>
        <strain evidence="5 6">F0195</strain>
    </source>
</reference>
<dbReference type="GO" id="GO:0004751">
    <property type="term" value="F:ribose-5-phosphate isomerase activity"/>
    <property type="evidence" value="ECO:0007669"/>
    <property type="project" value="UniProtKB-EC"/>
</dbReference>
<dbReference type="Gene3D" id="3.40.1400.10">
    <property type="entry name" value="Sugar-phosphate isomerase, RpiB/LacA/LacB"/>
    <property type="match status" value="1"/>
</dbReference>
<proteinExistence type="inferred from homology"/>
<feature type="binding site" evidence="4">
    <location>
        <position position="99"/>
    </location>
    <ligand>
        <name>D-ribulose 5-phosphate</name>
        <dbReference type="ChEBI" id="CHEBI:58121"/>
    </ligand>
</feature>
<evidence type="ECO:0000313" key="6">
    <source>
        <dbReference type="Proteomes" id="UP000016638"/>
    </source>
</evidence>
<dbReference type="NCBIfam" id="TIGR00689">
    <property type="entry name" value="rpiB_lacA_lacB"/>
    <property type="match status" value="1"/>
</dbReference>
<evidence type="ECO:0000256" key="3">
    <source>
        <dbReference type="PIRSR" id="PIRSR005384-1"/>
    </source>
</evidence>
<accession>U2V1V2</accession>
<dbReference type="GO" id="GO:0009052">
    <property type="term" value="P:pentose-phosphate shunt, non-oxidative branch"/>
    <property type="evidence" value="ECO:0007669"/>
    <property type="project" value="TreeGrafter"/>
</dbReference>
<dbReference type="PANTHER" id="PTHR30345:SF0">
    <property type="entry name" value="DNA DAMAGE-REPAIR_TOLERATION PROTEIN DRT102"/>
    <property type="match status" value="1"/>
</dbReference>
<feature type="binding site" evidence="4">
    <location>
        <begin position="66"/>
        <end position="70"/>
    </location>
    <ligand>
        <name>D-ribulose 5-phosphate</name>
        <dbReference type="ChEBI" id="CHEBI:58121"/>
    </ligand>
</feature>
<feature type="binding site" evidence="4">
    <location>
        <begin position="8"/>
        <end position="9"/>
    </location>
    <ligand>
        <name>D-ribulose 5-phosphate</name>
        <dbReference type="ChEBI" id="CHEBI:58121"/>
    </ligand>
</feature>
<dbReference type="InterPro" id="IPR004785">
    <property type="entry name" value="RpiB"/>
</dbReference>
<dbReference type="PATRIC" id="fig|1125712.3.peg.812"/>
<dbReference type="SUPFAM" id="SSF89623">
    <property type="entry name" value="Ribose/Galactose isomerase RpiB/AlsB"/>
    <property type="match status" value="1"/>
</dbReference>
<evidence type="ECO:0000256" key="2">
    <source>
        <dbReference type="ARBA" id="ARBA00023235"/>
    </source>
</evidence>
<protein>
    <submittedName>
        <fullName evidence="5">Ribose-5-phosphate isomerase B</fullName>
        <ecNumber evidence="5">5.3.1.6</ecNumber>
    </submittedName>
</protein>
<feature type="binding site" evidence="4">
    <location>
        <position position="109"/>
    </location>
    <ligand>
        <name>D-ribulose 5-phosphate</name>
        <dbReference type="ChEBI" id="CHEBI:58121"/>
    </ligand>
</feature>
<name>U2V1V2_9ACTN</name>
<dbReference type="PANTHER" id="PTHR30345">
    <property type="entry name" value="RIBOSE-5-PHOSPHATE ISOMERASE B"/>
    <property type="match status" value="1"/>
</dbReference>
<dbReference type="Proteomes" id="UP000016638">
    <property type="component" value="Unassembled WGS sequence"/>
</dbReference>
<dbReference type="PIRSF" id="PIRSF005384">
    <property type="entry name" value="RpiB_LacA_B"/>
    <property type="match status" value="1"/>
</dbReference>
<dbReference type="GO" id="GO:0019316">
    <property type="term" value="P:D-allose catabolic process"/>
    <property type="evidence" value="ECO:0007669"/>
    <property type="project" value="TreeGrafter"/>
</dbReference>
<feature type="binding site" evidence="4">
    <location>
        <position position="136"/>
    </location>
    <ligand>
        <name>D-ribulose 5-phosphate</name>
        <dbReference type="ChEBI" id="CHEBI:58121"/>
    </ligand>
</feature>
<dbReference type="InterPro" id="IPR003500">
    <property type="entry name" value="RpiB_LacA_LacB"/>
</dbReference>
<dbReference type="InterPro" id="IPR036569">
    <property type="entry name" value="RpiB_LacA_LacB_sf"/>
</dbReference>
<evidence type="ECO:0000256" key="1">
    <source>
        <dbReference type="ARBA" id="ARBA00008754"/>
    </source>
</evidence>
<dbReference type="RefSeq" id="WP_021725679.1">
    <property type="nucleotide sequence ID" value="NZ_AWEZ01000030.1"/>
</dbReference>
<dbReference type="AlphaFoldDB" id="U2V1V2"/>
<evidence type="ECO:0000256" key="4">
    <source>
        <dbReference type="PIRSR" id="PIRSR005384-2"/>
    </source>
</evidence>
<feature type="binding site" evidence="4">
    <location>
        <position position="132"/>
    </location>
    <ligand>
        <name>D-ribulose 5-phosphate</name>
        <dbReference type="ChEBI" id="CHEBI:58121"/>
    </ligand>
</feature>
<dbReference type="NCBIfam" id="NF004051">
    <property type="entry name" value="PRK05571.1"/>
    <property type="match status" value="1"/>
</dbReference>
<comment type="caution">
    <text evidence="5">The sequence shown here is derived from an EMBL/GenBank/DDBJ whole genome shotgun (WGS) entry which is preliminary data.</text>
</comment>
<gene>
    <name evidence="5" type="primary">rpiB</name>
    <name evidence="5" type="ORF">HMPREF1316_1875</name>
</gene>
<dbReference type="Pfam" id="PF02502">
    <property type="entry name" value="LacAB_rpiB"/>
    <property type="match status" value="1"/>
</dbReference>